<keyword evidence="13" id="KW-1185">Reference proteome</keyword>
<feature type="transmembrane region" description="Helical" evidence="11">
    <location>
        <begin position="393"/>
        <end position="412"/>
    </location>
</feature>
<dbReference type="Pfam" id="PF02653">
    <property type="entry name" value="BPD_transp_2"/>
    <property type="match status" value="2"/>
</dbReference>
<organism evidence="12 13">
    <name type="scientific">Kitasatospora kazusensis</name>
    <dbReference type="NCBI Taxonomy" id="407974"/>
    <lineage>
        <taxon>Bacteria</taxon>
        <taxon>Bacillati</taxon>
        <taxon>Actinomycetota</taxon>
        <taxon>Actinomycetes</taxon>
        <taxon>Kitasatosporales</taxon>
        <taxon>Streptomycetaceae</taxon>
        <taxon>Kitasatospora</taxon>
    </lineage>
</organism>
<feature type="transmembrane region" description="Helical" evidence="11">
    <location>
        <begin position="368"/>
        <end position="387"/>
    </location>
</feature>
<dbReference type="PANTHER" id="PTHR32196">
    <property type="entry name" value="ABC TRANSPORTER PERMEASE PROTEIN YPHD-RELATED-RELATED"/>
    <property type="match status" value="1"/>
</dbReference>
<feature type="transmembrane region" description="Helical" evidence="11">
    <location>
        <begin position="311"/>
        <end position="330"/>
    </location>
</feature>
<protein>
    <recommendedName>
        <fullName evidence="10">Xylose transport system permease protein XylH</fullName>
    </recommendedName>
</protein>
<evidence type="ECO:0000256" key="6">
    <source>
        <dbReference type="ARBA" id="ARBA00022692"/>
    </source>
</evidence>
<evidence type="ECO:0000256" key="7">
    <source>
        <dbReference type="ARBA" id="ARBA00022989"/>
    </source>
</evidence>
<feature type="transmembrane region" description="Helical" evidence="11">
    <location>
        <begin position="43"/>
        <end position="63"/>
    </location>
</feature>
<gene>
    <name evidence="12" type="ORF">GCM10009760_24660</name>
</gene>
<keyword evidence="5" id="KW-0762">Sugar transport</keyword>
<evidence type="ECO:0000256" key="11">
    <source>
        <dbReference type="SAM" id="Phobius"/>
    </source>
</evidence>
<dbReference type="PANTHER" id="PTHR32196:SF32">
    <property type="entry name" value="XYLOSE TRANSPORT SYSTEM PERMEASE PROTEIN XYLH"/>
    <property type="match status" value="1"/>
</dbReference>
<feature type="transmembrane region" description="Helical" evidence="11">
    <location>
        <begin position="342"/>
        <end position="361"/>
    </location>
</feature>
<evidence type="ECO:0000313" key="13">
    <source>
        <dbReference type="Proteomes" id="UP001422759"/>
    </source>
</evidence>
<dbReference type="EMBL" id="BAAANT010000011">
    <property type="protein sequence ID" value="GAA2140960.1"/>
    <property type="molecule type" value="Genomic_DNA"/>
</dbReference>
<feature type="transmembrane region" description="Helical" evidence="11">
    <location>
        <begin position="75"/>
        <end position="95"/>
    </location>
</feature>
<evidence type="ECO:0000256" key="8">
    <source>
        <dbReference type="ARBA" id="ARBA00023136"/>
    </source>
</evidence>
<feature type="transmembrane region" description="Helical" evidence="11">
    <location>
        <begin position="102"/>
        <end position="122"/>
    </location>
</feature>
<name>A0ABN2ZEF3_9ACTN</name>
<comment type="subcellular location">
    <subcellularLocation>
        <location evidence="1">Cell membrane</location>
        <topology evidence="1">Multi-pass membrane protein</topology>
    </subcellularLocation>
</comment>
<sequence length="422" mass="43349">MSNTTDTPPAAPAPAVDPRLLVREEGLKGYLAEFKRKVRGGELGVLPVVIGLAIIWAVFQTQSSHFLSATNLSNIGYFLSATGMLAVGLVFVLLLGEIDLSVASVGGLSAAAFAVLSVTHGIDPLLSVVLAIATGAATGMLHGYFFAKVGVPAFVGTLAGNLFWNGLMLSLLGSSGSITLKDTGFLHLVGQRSFFMGSDISGAYILAVLAVAALLGSSLLEQSKRRKAGVPFRPTSEIALRSGVLALLAFGAAFMFNQANGVPMALVLFLAALAVTDFVLRRTTYGRQIFAVGGSIEAASRAGINVAFIRISVYAISGGFAALGGLFFVAQTGTSNLGGIGTPNLLMMAIAAAVIGGTSLFGGRGSVWSALLGGLVIQSIQTGLDLLNMNTSVQYMITGAVLLAAVVIDSLSRKTQKASGRS</sequence>
<comment type="caution">
    <text evidence="12">The sequence shown here is derived from an EMBL/GenBank/DDBJ whole genome shotgun (WGS) entry which is preliminary data.</text>
</comment>
<feature type="transmembrane region" description="Helical" evidence="11">
    <location>
        <begin position="128"/>
        <end position="147"/>
    </location>
</feature>
<evidence type="ECO:0000256" key="10">
    <source>
        <dbReference type="ARBA" id="ARBA00035686"/>
    </source>
</evidence>
<feature type="transmembrane region" description="Helical" evidence="11">
    <location>
        <begin position="238"/>
        <end position="256"/>
    </location>
</feature>
<keyword evidence="8 11" id="KW-0472">Membrane</keyword>
<evidence type="ECO:0000256" key="2">
    <source>
        <dbReference type="ARBA" id="ARBA00022448"/>
    </source>
</evidence>
<evidence type="ECO:0000256" key="5">
    <source>
        <dbReference type="ARBA" id="ARBA00022597"/>
    </source>
</evidence>
<feature type="transmembrane region" description="Helical" evidence="11">
    <location>
        <begin position="194"/>
        <end position="217"/>
    </location>
</feature>
<accession>A0ABN2ZEF3</accession>
<evidence type="ECO:0000256" key="4">
    <source>
        <dbReference type="ARBA" id="ARBA00022519"/>
    </source>
</evidence>
<dbReference type="CDD" id="cd06579">
    <property type="entry name" value="TM_PBP1_transp_AraH_like"/>
    <property type="match status" value="1"/>
</dbReference>
<keyword evidence="3" id="KW-1003">Cell membrane</keyword>
<reference evidence="12 13" key="1">
    <citation type="journal article" date="2019" name="Int. J. Syst. Evol. Microbiol.">
        <title>The Global Catalogue of Microorganisms (GCM) 10K type strain sequencing project: providing services to taxonomists for standard genome sequencing and annotation.</title>
        <authorList>
            <consortium name="The Broad Institute Genomics Platform"/>
            <consortium name="The Broad Institute Genome Sequencing Center for Infectious Disease"/>
            <person name="Wu L."/>
            <person name="Ma J."/>
        </authorList>
    </citation>
    <scope>NUCLEOTIDE SEQUENCE [LARGE SCALE GENOMIC DNA]</scope>
    <source>
        <strain evidence="12 13">JCM 14560</strain>
    </source>
</reference>
<dbReference type="Proteomes" id="UP001422759">
    <property type="component" value="Unassembled WGS sequence"/>
</dbReference>
<evidence type="ECO:0000256" key="1">
    <source>
        <dbReference type="ARBA" id="ARBA00004651"/>
    </source>
</evidence>
<feature type="transmembrane region" description="Helical" evidence="11">
    <location>
        <begin position="154"/>
        <end position="174"/>
    </location>
</feature>
<dbReference type="InterPro" id="IPR001851">
    <property type="entry name" value="ABC_transp_permease"/>
</dbReference>
<proteinExistence type="predicted"/>
<keyword evidence="6 11" id="KW-0812">Transmembrane</keyword>
<keyword evidence="7 11" id="KW-1133">Transmembrane helix</keyword>
<keyword evidence="4" id="KW-0997">Cell inner membrane</keyword>
<dbReference type="RefSeq" id="WP_344463950.1">
    <property type="nucleotide sequence ID" value="NZ_BAAANT010000011.1"/>
</dbReference>
<evidence type="ECO:0000313" key="12">
    <source>
        <dbReference type="EMBL" id="GAA2140960.1"/>
    </source>
</evidence>
<evidence type="ECO:0000256" key="9">
    <source>
        <dbReference type="ARBA" id="ARBA00035611"/>
    </source>
</evidence>
<feature type="transmembrane region" description="Helical" evidence="11">
    <location>
        <begin position="262"/>
        <end position="280"/>
    </location>
</feature>
<comment type="function">
    <text evidence="9">Part of the binding-protein-dependent transport system for D-xylose. Probably responsible for the translocation of the substrate across the membrane.</text>
</comment>
<keyword evidence="2" id="KW-0813">Transport</keyword>
<evidence type="ECO:0000256" key="3">
    <source>
        <dbReference type="ARBA" id="ARBA00022475"/>
    </source>
</evidence>